<comment type="subcellular location">
    <subcellularLocation>
        <location evidence="1">Membrane</location>
        <topology evidence="1">Multi-pass membrane protein</topology>
    </subcellularLocation>
</comment>
<feature type="transmembrane region" description="Helical" evidence="11">
    <location>
        <begin position="266"/>
        <end position="286"/>
    </location>
</feature>
<feature type="transmembrane region" description="Helical" evidence="11">
    <location>
        <begin position="1039"/>
        <end position="1062"/>
    </location>
</feature>
<organism evidence="13 14">
    <name type="scientific">Hibiscus sabdariffa</name>
    <name type="common">roselle</name>
    <dbReference type="NCBI Taxonomy" id="183260"/>
    <lineage>
        <taxon>Eukaryota</taxon>
        <taxon>Viridiplantae</taxon>
        <taxon>Streptophyta</taxon>
        <taxon>Embryophyta</taxon>
        <taxon>Tracheophyta</taxon>
        <taxon>Spermatophyta</taxon>
        <taxon>Magnoliopsida</taxon>
        <taxon>eudicotyledons</taxon>
        <taxon>Gunneridae</taxon>
        <taxon>Pentapetalae</taxon>
        <taxon>rosids</taxon>
        <taxon>malvids</taxon>
        <taxon>Malvales</taxon>
        <taxon>Malvaceae</taxon>
        <taxon>Malvoideae</taxon>
        <taxon>Hibiscus</taxon>
    </lineage>
</organism>
<comment type="catalytic activity">
    <reaction evidence="10">
        <text>a ribonucleoside 5'-triphosphate + 2 H2O = a ribonucleoside 5'-phosphate + 2 phosphate + 2 H(+)</text>
        <dbReference type="Rhea" id="RHEA:36795"/>
        <dbReference type="ChEBI" id="CHEBI:15377"/>
        <dbReference type="ChEBI" id="CHEBI:15378"/>
        <dbReference type="ChEBI" id="CHEBI:43474"/>
        <dbReference type="ChEBI" id="CHEBI:58043"/>
        <dbReference type="ChEBI" id="CHEBI:61557"/>
        <dbReference type="EC" id="3.6.1.5"/>
    </reaction>
</comment>
<feature type="transmembrane region" description="Helical" evidence="11">
    <location>
        <begin position="140"/>
        <end position="158"/>
    </location>
</feature>
<evidence type="ECO:0000256" key="7">
    <source>
        <dbReference type="ARBA" id="ARBA00031370"/>
    </source>
</evidence>
<dbReference type="Proteomes" id="UP001472677">
    <property type="component" value="Unassembled WGS sequence"/>
</dbReference>
<gene>
    <name evidence="13" type="ORF">V6N12_041774</name>
</gene>
<evidence type="ECO:0000256" key="6">
    <source>
        <dbReference type="ARBA" id="ARBA00030084"/>
    </source>
</evidence>
<feature type="transmembrane region" description="Helical" evidence="11">
    <location>
        <begin position="321"/>
        <end position="339"/>
    </location>
</feature>
<feature type="transmembrane region" description="Helical" evidence="11">
    <location>
        <begin position="77"/>
        <end position="100"/>
    </location>
</feature>
<name>A0ABR2AKA8_9ROSI</name>
<dbReference type="InterPro" id="IPR000407">
    <property type="entry name" value="GDA1_CD39_NTPase"/>
</dbReference>
<comment type="similarity">
    <text evidence="2">Belongs to the drug/metabolite transporter (DMT) superfamily. Plant drug/metabolite exporter (P-DME) (TC 2.A.7.4) family.</text>
</comment>
<proteinExistence type="inferred from homology"/>
<keyword evidence="11" id="KW-1133">Transmembrane helix</keyword>
<evidence type="ECO:0000256" key="3">
    <source>
        <dbReference type="ARBA" id="ARBA00009283"/>
    </source>
</evidence>
<dbReference type="Pfam" id="PF00892">
    <property type="entry name" value="EamA"/>
    <property type="match status" value="2"/>
</dbReference>
<dbReference type="SUPFAM" id="SSF103481">
    <property type="entry name" value="Multidrug resistance efflux transporter EmrE"/>
    <property type="match status" value="2"/>
</dbReference>
<evidence type="ECO:0000256" key="1">
    <source>
        <dbReference type="ARBA" id="ARBA00004141"/>
    </source>
</evidence>
<evidence type="ECO:0000256" key="9">
    <source>
        <dbReference type="ARBA" id="ARBA00032306"/>
    </source>
</evidence>
<accession>A0ABR2AKA8</accession>
<feature type="domain" description="EamA" evidence="12">
    <location>
        <begin position="19"/>
        <end position="156"/>
    </location>
</feature>
<feature type="transmembrane region" description="Helical" evidence="11">
    <location>
        <begin position="233"/>
        <end position="254"/>
    </location>
</feature>
<evidence type="ECO:0000256" key="4">
    <source>
        <dbReference type="ARBA" id="ARBA00012148"/>
    </source>
</evidence>
<sequence>MTGVNGGLEKEAWKAHASMALVQLINGGYHVITKVALNVGINELVFCLYRDLLAISILAPVAYVRERRIRPPLTKRLLLSFFFLGLTGIFGNQLLFLVGLHYTNPTYAAATQPAIPVFTFLFAVMMGTERVNLLKTEGQAKVGGTLICVSGAILMVLFRGPALLGQPNVDFAAQNDISARVQPEAAGWLMSSFLEFGLDHWHIGVLCLIGNCICMAAFLAIQAPVLAKYPANISVTALSYFFGAMLMIVTSFLVTNESTDWHLTRSELFAVVYAGVAASALNYGLLTWSNKIMGPALVALYNPLQPAASAFLSRVFLGSPIYLGSVIGGFLIIAGLYIVTWASDRERHSATATMPEIVQSSEPLIPKDASSNHKPYQRVRIFSEPSVLSPKSSESDVILRRTKRRSEQLSLSELAWRIRDHRSYLLGCHTGVHSSCDIFGEIDVILELNSIATASLMWVVLDSIEAARQKRYLVHRIFYLLSCLLQLHTCRLLCHHIQIEMFSMEAAKIISEIDKSMTYSKTPLQRENVAASFSKEKGLPGGTPFLMRKWVRFVMAFLCLLLFIFAAYMVCMYIYSNWSRGASKFYVVLDCGSTGTRVYVYRASIDHKSDGSLPIVMKSLTEGLSRKPSTQSGRAYDRMETEPGLHKLVHNKSGLATAINPLISWAEKQIPDREHKNTCLFLYATAGVRRLPNADSKWLLENAWSILKHSPFLSRREWVKIISGTEEAYLGWTALNYLTGMLGTTPKKATFGALDLGGSSLQVTFENEHRQHNETNLNLKIGVVNHHLSAYSLSGYGLNDAFDKSVVQLLRRLPDGSIANLANGKIEIKHPCLNSGYNEQYICSQCVAKDQDSGSPLVQGKILDKGGKSGIPVQLIGAPNWEQCSAIAKAAVNLSEWSNLYPGLDCDLQPCALSDSLPRPYGQFYALSGFFVVYRFFNLSPDAALDDVLEKGREFCEKTWEVARNSVAPQPFIEQYCFRAPYIVSLLREGLHILDSQLVVGSGSITWTMGVALLEAGKSFSSKLGLHGYQIFQTKIDPMILIAIILVSLVLLVCALSCVGNWMPRFFRRSYLPLFRHNSGSTSVLNMPSPFRLKRWSPMNSGDGRIKMPLSPTVQGGQHTPFGLGHGLGSSIQLTESSLYPSTSSVSHSYSSSSLGQMQFDSSSMGSFWKGLAEFLMLRAILGSCGAGRL</sequence>
<keyword evidence="14" id="KW-1185">Reference proteome</keyword>
<dbReference type="CDD" id="cd24043">
    <property type="entry name" value="ASKHA_NBD_AtAPY7-like"/>
    <property type="match status" value="1"/>
</dbReference>
<dbReference type="Gene3D" id="3.30.420.40">
    <property type="match status" value="1"/>
</dbReference>
<keyword evidence="11" id="KW-0812">Transmembrane</keyword>
<feature type="transmembrane region" description="Helical" evidence="11">
    <location>
        <begin position="298"/>
        <end position="315"/>
    </location>
</feature>
<reference evidence="13 14" key="1">
    <citation type="journal article" date="2024" name="G3 (Bethesda)">
        <title>Genome assembly of Hibiscus sabdariffa L. provides insights into metabolisms of medicinal natural products.</title>
        <authorList>
            <person name="Kim T."/>
        </authorList>
    </citation>
    <scope>NUCLEOTIDE SEQUENCE [LARGE SCALE GENOMIC DNA]</scope>
    <source>
        <strain evidence="13">TK-2024</strain>
        <tissue evidence="13">Old leaves</tissue>
    </source>
</reference>
<feature type="transmembrane region" description="Helical" evidence="11">
    <location>
        <begin position="200"/>
        <end position="221"/>
    </location>
</feature>
<dbReference type="Gene3D" id="3.30.420.150">
    <property type="entry name" value="Exopolyphosphatase. Domain 2"/>
    <property type="match status" value="1"/>
</dbReference>
<evidence type="ECO:0000313" key="13">
    <source>
        <dbReference type="EMBL" id="KAK8493969.1"/>
    </source>
</evidence>
<evidence type="ECO:0000313" key="14">
    <source>
        <dbReference type="Proteomes" id="UP001472677"/>
    </source>
</evidence>
<dbReference type="EC" id="3.6.1.5" evidence="4"/>
<comment type="similarity">
    <text evidence="3">Belongs to the GDA1/CD39 NTPase family.</text>
</comment>
<evidence type="ECO:0000259" key="12">
    <source>
        <dbReference type="Pfam" id="PF00892"/>
    </source>
</evidence>
<dbReference type="PANTHER" id="PTHR11782">
    <property type="entry name" value="ADENOSINE/GUANOSINE DIPHOSPHATASE"/>
    <property type="match status" value="1"/>
</dbReference>
<evidence type="ECO:0000256" key="8">
    <source>
        <dbReference type="ARBA" id="ARBA00031428"/>
    </source>
</evidence>
<evidence type="ECO:0000256" key="2">
    <source>
        <dbReference type="ARBA" id="ARBA00007635"/>
    </source>
</evidence>
<feature type="domain" description="EamA" evidence="12">
    <location>
        <begin position="203"/>
        <end position="340"/>
    </location>
</feature>
<dbReference type="PANTHER" id="PTHR11782:SF125">
    <property type="entry name" value="APYRASE 7-RELATED"/>
    <property type="match status" value="1"/>
</dbReference>
<dbReference type="InterPro" id="IPR037185">
    <property type="entry name" value="EmrE-like"/>
</dbReference>
<evidence type="ECO:0000256" key="10">
    <source>
        <dbReference type="ARBA" id="ARBA00049175"/>
    </source>
</evidence>
<dbReference type="EMBL" id="JBBPBM010000583">
    <property type="protein sequence ID" value="KAK8493969.1"/>
    <property type="molecule type" value="Genomic_DNA"/>
</dbReference>
<evidence type="ECO:0000256" key="11">
    <source>
        <dbReference type="SAM" id="Phobius"/>
    </source>
</evidence>
<comment type="caution">
    <text evidence="13">The sequence shown here is derived from an EMBL/GenBank/DDBJ whole genome shotgun (WGS) entry which is preliminary data.</text>
</comment>
<feature type="transmembrane region" description="Helical" evidence="11">
    <location>
        <begin position="553"/>
        <end position="575"/>
    </location>
</feature>
<keyword evidence="5" id="KW-0378">Hydrolase</keyword>
<dbReference type="InterPro" id="IPR000620">
    <property type="entry name" value="EamA_dom"/>
</dbReference>
<protein>
    <recommendedName>
        <fullName evidence="4">apyrase</fullName>
        <ecNumber evidence="4">3.6.1.5</ecNumber>
    </recommendedName>
    <alternativeName>
        <fullName evidence="8">ATP-diphosphatase</fullName>
    </alternativeName>
    <alternativeName>
        <fullName evidence="9">ATP-diphosphohydrolase</fullName>
    </alternativeName>
    <alternativeName>
        <fullName evidence="6">Adenosine diphosphatase</fullName>
    </alternativeName>
    <alternativeName>
        <fullName evidence="7">NTPDase</fullName>
    </alternativeName>
</protein>
<dbReference type="Pfam" id="PF01150">
    <property type="entry name" value="GDA1_CD39"/>
    <property type="match status" value="1"/>
</dbReference>
<evidence type="ECO:0000256" key="5">
    <source>
        <dbReference type="ARBA" id="ARBA00022801"/>
    </source>
</evidence>
<feature type="transmembrane region" description="Helical" evidence="11">
    <location>
        <begin position="106"/>
        <end position="128"/>
    </location>
</feature>
<keyword evidence="11" id="KW-0472">Membrane</keyword>